<reference evidence="1" key="1">
    <citation type="submission" date="2022-04" db="EMBL/GenBank/DDBJ databases">
        <title>Chromosome-scale genome assembly of Holotrichia oblita Faldermann.</title>
        <authorList>
            <person name="Rongchong L."/>
        </authorList>
    </citation>
    <scope>NUCLEOTIDE SEQUENCE</scope>
    <source>
        <strain evidence="1">81SQS9</strain>
    </source>
</reference>
<evidence type="ECO:0000313" key="2">
    <source>
        <dbReference type="Proteomes" id="UP001056778"/>
    </source>
</evidence>
<accession>A0ACB9TGQ3</accession>
<dbReference type="Proteomes" id="UP001056778">
    <property type="component" value="Chromosome 3"/>
</dbReference>
<sequence>MDQVIVFDKSLQQRLQEYIDILSGQNNVQPVSNLKKEWAFFLELCVDVSGWQAIWKIPRLTCELYKLSFPTIVLVYVEDIYFESLEALVKILAVQDDISLPDNHVVSLIQLWPTKAQDKSVVLNLQSTANALDTLRFFYHSLIMPWDYDDDDTSDWVSKHLESRLRLFYDLKNGVIPRTISEHIRSLLIEAKRLQAKREQLELEIGSDDDIDVNDNVKNEKVEMLMNLHVRTIQIKNEMEILENPLMRNVILKQQTEIIPEKETSKYWLMCETSKVKDHIDFLKKVEEFYPNEFFGFTSDLAAAIVNVNYTDVVILNKSKYNLKSVAKFECGGIIKGVYEKADTVIESHSEDLMLDISGEVVIENLTLNASIPQCCIVIRRGKLILKNCNLIGDTKSSIHQGIIVLNGCQLDMMDCDIKGFATALVGNSGSRISIRNCQIHDVNYGAKVYDNCLITIQKSSFHNCKDYGFCIESDKIIDNAEKVGSFDVLKKVPDITVTELNGDNNGKGDVLINNGERIIPVKDLFANLDLTYSGRIEHKSEDEDMDIANEDELNNTVIEKTESNTAESHVI</sequence>
<gene>
    <name evidence="1" type="ORF">MML48_3g00003741</name>
</gene>
<protein>
    <submittedName>
        <fullName evidence="1">Shc sh2-domain binding protein 1-related</fullName>
    </submittedName>
</protein>
<organism evidence="1 2">
    <name type="scientific">Holotrichia oblita</name>
    <name type="common">Chafer beetle</name>
    <dbReference type="NCBI Taxonomy" id="644536"/>
    <lineage>
        <taxon>Eukaryota</taxon>
        <taxon>Metazoa</taxon>
        <taxon>Ecdysozoa</taxon>
        <taxon>Arthropoda</taxon>
        <taxon>Hexapoda</taxon>
        <taxon>Insecta</taxon>
        <taxon>Pterygota</taxon>
        <taxon>Neoptera</taxon>
        <taxon>Endopterygota</taxon>
        <taxon>Coleoptera</taxon>
        <taxon>Polyphaga</taxon>
        <taxon>Scarabaeiformia</taxon>
        <taxon>Scarabaeidae</taxon>
        <taxon>Melolonthinae</taxon>
        <taxon>Holotrichia</taxon>
    </lineage>
</organism>
<comment type="caution">
    <text evidence="1">The sequence shown here is derived from an EMBL/GenBank/DDBJ whole genome shotgun (WGS) entry which is preliminary data.</text>
</comment>
<name>A0ACB9TGQ3_HOLOL</name>
<dbReference type="EMBL" id="CM043017">
    <property type="protein sequence ID" value="KAI4465972.1"/>
    <property type="molecule type" value="Genomic_DNA"/>
</dbReference>
<keyword evidence="2" id="KW-1185">Reference proteome</keyword>
<proteinExistence type="predicted"/>
<evidence type="ECO:0000313" key="1">
    <source>
        <dbReference type="EMBL" id="KAI4465972.1"/>
    </source>
</evidence>